<accession>A0A4C1UU08</accession>
<feature type="region of interest" description="Disordered" evidence="1">
    <location>
        <begin position="105"/>
        <end position="138"/>
    </location>
</feature>
<evidence type="ECO:0000256" key="1">
    <source>
        <dbReference type="SAM" id="MobiDB-lite"/>
    </source>
</evidence>
<proteinExistence type="predicted"/>
<dbReference type="Proteomes" id="UP000299102">
    <property type="component" value="Unassembled WGS sequence"/>
</dbReference>
<organism evidence="2 3">
    <name type="scientific">Eumeta variegata</name>
    <name type="common">Bagworm moth</name>
    <name type="synonym">Eumeta japonica</name>
    <dbReference type="NCBI Taxonomy" id="151549"/>
    <lineage>
        <taxon>Eukaryota</taxon>
        <taxon>Metazoa</taxon>
        <taxon>Ecdysozoa</taxon>
        <taxon>Arthropoda</taxon>
        <taxon>Hexapoda</taxon>
        <taxon>Insecta</taxon>
        <taxon>Pterygota</taxon>
        <taxon>Neoptera</taxon>
        <taxon>Endopterygota</taxon>
        <taxon>Lepidoptera</taxon>
        <taxon>Glossata</taxon>
        <taxon>Ditrysia</taxon>
        <taxon>Tineoidea</taxon>
        <taxon>Psychidae</taxon>
        <taxon>Oiketicinae</taxon>
        <taxon>Eumeta</taxon>
    </lineage>
</organism>
<keyword evidence="3" id="KW-1185">Reference proteome</keyword>
<comment type="caution">
    <text evidence="2">The sequence shown here is derived from an EMBL/GenBank/DDBJ whole genome shotgun (WGS) entry which is preliminary data.</text>
</comment>
<dbReference type="AlphaFoldDB" id="A0A4C1UU08"/>
<sequence>MVRRLIGPAQSRLIKETDYEALRSRSSGCATKLWTYFISVASNGLERCLRDIFQASPGKLTFKRFLNKFKSQRRRKQILSYFNLVEVFGASLAALRNGVDCKTLPRPRGAAAGETNKSSRTRRPLKQIRRKTAITRSD</sequence>
<evidence type="ECO:0000313" key="2">
    <source>
        <dbReference type="EMBL" id="GBP29482.1"/>
    </source>
</evidence>
<protein>
    <submittedName>
        <fullName evidence="2">Uncharacterized protein</fullName>
    </submittedName>
</protein>
<gene>
    <name evidence="2" type="ORF">EVAR_22095_1</name>
</gene>
<name>A0A4C1UU08_EUMVA</name>
<feature type="compositionally biased region" description="Basic residues" evidence="1">
    <location>
        <begin position="119"/>
        <end position="138"/>
    </location>
</feature>
<reference evidence="2 3" key="1">
    <citation type="journal article" date="2019" name="Commun. Biol.">
        <title>The bagworm genome reveals a unique fibroin gene that provides high tensile strength.</title>
        <authorList>
            <person name="Kono N."/>
            <person name="Nakamura H."/>
            <person name="Ohtoshi R."/>
            <person name="Tomita M."/>
            <person name="Numata K."/>
            <person name="Arakawa K."/>
        </authorList>
    </citation>
    <scope>NUCLEOTIDE SEQUENCE [LARGE SCALE GENOMIC DNA]</scope>
</reference>
<evidence type="ECO:0000313" key="3">
    <source>
        <dbReference type="Proteomes" id="UP000299102"/>
    </source>
</evidence>
<dbReference type="EMBL" id="BGZK01000220">
    <property type="protein sequence ID" value="GBP29482.1"/>
    <property type="molecule type" value="Genomic_DNA"/>
</dbReference>